<name>A0A0E3ZFZ0_9BACT</name>
<dbReference type="PROSITE" id="PS51725">
    <property type="entry name" value="ABM"/>
    <property type="match status" value="1"/>
</dbReference>
<reference evidence="2 3" key="1">
    <citation type="journal article" date="2015" name="Sci. Rep.">
        <title>Unraveling adaptation of Pontibacter korlensis to radiation and infertility in desert through complete genome and comparative transcriptomic analysis.</title>
        <authorList>
            <person name="Dai J."/>
            <person name="Dai W."/>
            <person name="Qiu C."/>
            <person name="Yang Z."/>
            <person name="Zhang Y."/>
            <person name="Zhou M."/>
            <person name="Zhang L."/>
            <person name="Fang C."/>
            <person name="Gao Q."/>
            <person name="Yang Q."/>
            <person name="Li X."/>
            <person name="Wang Z."/>
            <person name="Wang Z."/>
            <person name="Jia Z."/>
            <person name="Chen X."/>
        </authorList>
    </citation>
    <scope>NUCLEOTIDE SEQUENCE [LARGE SCALE GENOMIC DNA]</scope>
    <source>
        <strain evidence="2 3">X14-1T</strain>
    </source>
</reference>
<evidence type="ECO:0000259" key="1">
    <source>
        <dbReference type="PROSITE" id="PS51725"/>
    </source>
</evidence>
<dbReference type="SUPFAM" id="SSF54909">
    <property type="entry name" value="Dimeric alpha+beta barrel"/>
    <property type="match status" value="1"/>
</dbReference>
<dbReference type="InterPro" id="IPR011008">
    <property type="entry name" value="Dimeric_a/b-barrel"/>
</dbReference>
<feature type="domain" description="ABM" evidence="1">
    <location>
        <begin position="2"/>
        <end position="94"/>
    </location>
</feature>
<dbReference type="STRING" id="400092.PKOR_12025"/>
<dbReference type="InterPro" id="IPR007138">
    <property type="entry name" value="ABM_dom"/>
</dbReference>
<keyword evidence="2" id="KW-0560">Oxidoreductase</keyword>
<dbReference type="KEGG" id="pko:PKOR_12025"/>
<protein>
    <submittedName>
        <fullName evidence="2">Antibiotic biosynthesis monooxygenase</fullName>
    </submittedName>
</protein>
<sequence length="96" mass="11514">MLIRIVRMTFKPEKTEEFLEIFRSSKDKIRAFEGCNHVELLQDLHQLNVYSTYSLWDTEEHLNNYRGSELFGQVWPATKTLFAEKPEAWSYRQVEV</sequence>
<evidence type="ECO:0000313" key="2">
    <source>
        <dbReference type="EMBL" id="AKD03719.1"/>
    </source>
</evidence>
<evidence type="ECO:0000313" key="3">
    <source>
        <dbReference type="Proteomes" id="UP000033109"/>
    </source>
</evidence>
<dbReference type="PATRIC" id="fig|400092.3.peg.2626"/>
<dbReference type="HOGENOM" id="CLU_2342328_0_0_10"/>
<proteinExistence type="predicted"/>
<organism evidence="2 3">
    <name type="scientific">Pontibacter korlensis</name>
    <dbReference type="NCBI Taxonomy" id="400092"/>
    <lineage>
        <taxon>Bacteria</taxon>
        <taxon>Pseudomonadati</taxon>
        <taxon>Bacteroidota</taxon>
        <taxon>Cytophagia</taxon>
        <taxon>Cytophagales</taxon>
        <taxon>Hymenobacteraceae</taxon>
        <taxon>Pontibacter</taxon>
    </lineage>
</organism>
<dbReference type="Gene3D" id="3.30.70.100">
    <property type="match status" value="1"/>
</dbReference>
<gene>
    <name evidence="2" type="ORF">PKOR_12025</name>
</gene>
<keyword evidence="2" id="KW-0503">Monooxygenase</keyword>
<dbReference type="EMBL" id="CP009621">
    <property type="protein sequence ID" value="AKD03719.1"/>
    <property type="molecule type" value="Genomic_DNA"/>
</dbReference>
<dbReference type="OrthoDB" id="1120859at2"/>
<keyword evidence="3" id="KW-1185">Reference proteome</keyword>
<dbReference type="AlphaFoldDB" id="A0A0E3ZFZ0"/>
<dbReference type="GO" id="GO:0004497">
    <property type="term" value="F:monooxygenase activity"/>
    <property type="evidence" value="ECO:0007669"/>
    <property type="project" value="UniProtKB-KW"/>
</dbReference>
<accession>A0A0E3ZFZ0</accession>
<dbReference type="Pfam" id="PF03992">
    <property type="entry name" value="ABM"/>
    <property type="match status" value="1"/>
</dbReference>
<dbReference type="Proteomes" id="UP000033109">
    <property type="component" value="Chromosome"/>
</dbReference>
<dbReference type="RefSeq" id="WP_046311015.1">
    <property type="nucleotide sequence ID" value="NZ_CBCSCY010000002.1"/>
</dbReference>